<comment type="caution">
    <text evidence="1">The sequence shown here is derived from an EMBL/GenBank/DDBJ whole genome shotgun (WGS) entry which is preliminary data.</text>
</comment>
<evidence type="ECO:0000313" key="1">
    <source>
        <dbReference type="EMBL" id="GMM33095.1"/>
    </source>
</evidence>
<dbReference type="EMBL" id="BTFZ01000001">
    <property type="protein sequence ID" value="GMM33095.1"/>
    <property type="molecule type" value="Genomic_DNA"/>
</dbReference>
<reference evidence="1 2" key="1">
    <citation type="journal article" date="2023" name="Elife">
        <title>Identification of key yeast species and microbe-microbe interactions impacting larval growth of Drosophila in the wild.</title>
        <authorList>
            <person name="Mure A."/>
            <person name="Sugiura Y."/>
            <person name="Maeda R."/>
            <person name="Honda K."/>
            <person name="Sakurai N."/>
            <person name="Takahashi Y."/>
            <person name="Watada M."/>
            <person name="Katoh T."/>
            <person name="Gotoh A."/>
            <person name="Gotoh Y."/>
            <person name="Taniguchi I."/>
            <person name="Nakamura K."/>
            <person name="Hayashi T."/>
            <person name="Katayama T."/>
            <person name="Uemura T."/>
            <person name="Hattori Y."/>
        </authorList>
    </citation>
    <scope>NUCLEOTIDE SEQUENCE [LARGE SCALE GENOMIC DNA]</scope>
    <source>
        <strain evidence="1 2">SC-9</strain>
    </source>
</reference>
<sequence length="484" mass="55839">MNYRKNKHSKNPIKYKSATKILCTKHGTPVSPELARPSIISFSREFEGEPEISMSKLTEKNGTKEDYLCYKVRSKENCDDFGQIIQYPEEDLNQGYFDKYYTSKCMRYPSLLSNISFEKQHSTGMHEENDYDAWKKTRKSNRGLRKHLRAETIRLWFRREQVEGSNINTLEPNDTCDSNSTQFSDSFITKLGKSNVKTCEGESGTTLGNVEPEAGSEKIAIDTSRKEGNIRSNRGFYKSRTLRYFAKLFRKPGKKVALDSQCDETVSENTPPADYFKVLFSKKSTQKFEKFKYQEPFKDLVANEEKSHTQPDIAHENNVPGIDYHATSPVRIGNNVLPFNSINPYNSIDFSSVREENYEVPIALRKPATLTERYFGEDEKYRNLSEDLNSVPFEFTINHEKSSPKKNNGVLYEKVSSFFNLNFAGSKISLFTSKQCEESPTDTDLKDNSSKDIWNPYETVNNDNYLRYDDDTDKMVDDSLFHDA</sequence>
<organism evidence="1 2">
    <name type="scientific">Saccharomycopsis crataegensis</name>
    <dbReference type="NCBI Taxonomy" id="43959"/>
    <lineage>
        <taxon>Eukaryota</taxon>
        <taxon>Fungi</taxon>
        <taxon>Dikarya</taxon>
        <taxon>Ascomycota</taxon>
        <taxon>Saccharomycotina</taxon>
        <taxon>Saccharomycetes</taxon>
        <taxon>Saccharomycopsidaceae</taxon>
        <taxon>Saccharomycopsis</taxon>
    </lineage>
</organism>
<dbReference type="Proteomes" id="UP001360560">
    <property type="component" value="Unassembled WGS sequence"/>
</dbReference>
<accession>A0AAV5QFB0</accession>
<dbReference type="AlphaFoldDB" id="A0AAV5QFB0"/>
<name>A0AAV5QFB0_9ASCO</name>
<proteinExistence type="predicted"/>
<protein>
    <submittedName>
        <fullName evidence="1">Uncharacterized protein</fullName>
    </submittedName>
</protein>
<dbReference type="RefSeq" id="XP_064850095.1">
    <property type="nucleotide sequence ID" value="XM_064994023.1"/>
</dbReference>
<gene>
    <name evidence="1" type="ORF">DASC09_004200</name>
</gene>
<keyword evidence="2" id="KW-1185">Reference proteome</keyword>
<dbReference type="GeneID" id="90071074"/>
<evidence type="ECO:0000313" key="2">
    <source>
        <dbReference type="Proteomes" id="UP001360560"/>
    </source>
</evidence>